<dbReference type="GO" id="GO:0003677">
    <property type="term" value="F:DNA binding"/>
    <property type="evidence" value="ECO:0007669"/>
    <property type="project" value="UniProtKB-KW"/>
</dbReference>
<keyword evidence="4" id="KW-0804">Transcription</keyword>
<keyword evidence="3" id="KW-0238">DNA-binding</keyword>
<accession>A0A1B5L322</accession>
<dbReference type="PANTHER" id="PTHR15180:SF1">
    <property type="entry name" value="GENERAL TRANSCRIPTION FACTOR 3C POLYPEPTIDE 1"/>
    <property type="match status" value="1"/>
</dbReference>
<dbReference type="PANTHER" id="PTHR15180">
    <property type="entry name" value="GENERAL TRANSCRIPTION FACTOR 3C POLYPEPTIDE 1"/>
    <property type="match status" value="1"/>
</dbReference>
<evidence type="ECO:0000256" key="4">
    <source>
        <dbReference type="ARBA" id="ARBA00023163"/>
    </source>
</evidence>
<dbReference type="SUPFAM" id="SSF46785">
    <property type="entry name" value="Winged helix' DNA-binding domain"/>
    <property type="match status" value="1"/>
</dbReference>
<evidence type="ECO:0000313" key="8">
    <source>
        <dbReference type="Proteomes" id="UP000054053"/>
    </source>
</evidence>
<reference evidence="8" key="1">
    <citation type="journal article" date="2016" name="Genome Announc.">
        <title>Genome sequence of Ustilaginoidea virens IPU010, a rice pathogenic fungus causing false smut.</title>
        <authorList>
            <person name="Kumagai T."/>
            <person name="Ishii T."/>
            <person name="Terai G."/>
            <person name="Umemura M."/>
            <person name="Machida M."/>
            <person name="Asai K."/>
        </authorList>
    </citation>
    <scope>NUCLEOTIDE SEQUENCE [LARGE SCALE GENOMIC DNA]</scope>
    <source>
        <strain evidence="8">IPU010</strain>
    </source>
</reference>
<sequence>MSHEVPVGNERNCFPSDQIESNSISIKSSSQRNSSAIRVYASEDLMWESITGHAVNYKRLPRSEWLLLLGISSTRSQGILQGDLGRLVEQDKRSVPKRTDSLVKKGYVVKRTTLVRGTKTSKLWLKSFAPSLPKEGDESDTSRLAEINLSYQTLAANLDQVPWHTRWTGESMDFYALATTIMAVTKEWRVIRLQDLKAKLGVLGMRWQMKIVSKICRFLNSCGAIQYVAAKLDNKIFKDCIKYNRDLNAKDWSTFLATGKRTSKPIKTVLLGAQAKGLSPEEDKISQERPPWREQYQALLLALDVDVDEVEVEVEVEVKKEQYPTMTTLSPDHGDVIIVEGAGKTTLD</sequence>
<evidence type="ECO:0000256" key="1">
    <source>
        <dbReference type="ARBA" id="ARBA00004123"/>
    </source>
</evidence>
<evidence type="ECO:0000256" key="5">
    <source>
        <dbReference type="ARBA" id="ARBA00023242"/>
    </source>
</evidence>
<gene>
    <name evidence="7" type="ORF">UVI_02030290</name>
</gene>
<keyword evidence="2" id="KW-0597">Phosphoprotein</keyword>
<dbReference type="InterPro" id="IPR007309">
    <property type="entry name" value="TFIIIC_Bblock-bd"/>
</dbReference>
<evidence type="ECO:0000313" key="7">
    <source>
        <dbReference type="EMBL" id="GAO17873.1"/>
    </source>
</evidence>
<dbReference type="GO" id="GO:0005634">
    <property type="term" value="C:nucleus"/>
    <property type="evidence" value="ECO:0007669"/>
    <property type="project" value="UniProtKB-SubCell"/>
</dbReference>
<evidence type="ECO:0000256" key="3">
    <source>
        <dbReference type="ARBA" id="ARBA00023125"/>
    </source>
</evidence>
<comment type="caution">
    <text evidence="7">The sequence shown here is derived from an EMBL/GenBank/DDBJ whole genome shotgun (WGS) entry which is preliminary data.</text>
</comment>
<proteinExistence type="predicted"/>
<comment type="subcellular location">
    <subcellularLocation>
        <location evidence="1">Nucleus</location>
    </subcellularLocation>
</comment>
<protein>
    <recommendedName>
        <fullName evidence="6">B-block binding subunit of TFIIIC domain-containing protein</fullName>
    </recommendedName>
</protein>
<evidence type="ECO:0000259" key="6">
    <source>
        <dbReference type="Pfam" id="PF04182"/>
    </source>
</evidence>
<organism evidence="7 8">
    <name type="scientific">Ustilaginoidea virens</name>
    <name type="common">Rice false smut fungus</name>
    <name type="synonym">Villosiclava virens</name>
    <dbReference type="NCBI Taxonomy" id="1159556"/>
    <lineage>
        <taxon>Eukaryota</taxon>
        <taxon>Fungi</taxon>
        <taxon>Dikarya</taxon>
        <taxon>Ascomycota</taxon>
        <taxon>Pezizomycotina</taxon>
        <taxon>Sordariomycetes</taxon>
        <taxon>Hypocreomycetidae</taxon>
        <taxon>Hypocreales</taxon>
        <taxon>Clavicipitaceae</taxon>
        <taxon>Ustilaginoidea</taxon>
    </lineage>
</organism>
<dbReference type="Pfam" id="PF04182">
    <property type="entry name" value="B-block_TFIIIC"/>
    <property type="match status" value="1"/>
</dbReference>
<keyword evidence="5" id="KW-0539">Nucleus</keyword>
<dbReference type="Proteomes" id="UP000054053">
    <property type="component" value="Unassembled WGS sequence"/>
</dbReference>
<dbReference type="GO" id="GO:0006384">
    <property type="term" value="P:transcription initiation at RNA polymerase III promoter"/>
    <property type="evidence" value="ECO:0007669"/>
    <property type="project" value="InterPro"/>
</dbReference>
<feature type="domain" description="B-block binding subunit of TFIIIC" evidence="6">
    <location>
        <begin position="63"/>
        <end position="129"/>
    </location>
</feature>
<dbReference type="InterPro" id="IPR036390">
    <property type="entry name" value="WH_DNA-bd_sf"/>
</dbReference>
<dbReference type="EMBL" id="BBTG02000013">
    <property type="protein sequence ID" value="GAO17873.1"/>
    <property type="molecule type" value="Genomic_DNA"/>
</dbReference>
<dbReference type="GO" id="GO:0042791">
    <property type="term" value="P:5S class rRNA transcription by RNA polymerase III"/>
    <property type="evidence" value="ECO:0007669"/>
    <property type="project" value="TreeGrafter"/>
</dbReference>
<dbReference type="AlphaFoldDB" id="A0A1B5L322"/>
<name>A0A1B5L322_USTVR</name>
<evidence type="ECO:0000256" key="2">
    <source>
        <dbReference type="ARBA" id="ARBA00022553"/>
    </source>
</evidence>
<dbReference type="GO" id="GO:0000127">
    <property type="term" value="C:transcription factor TFIIIC complex"/>
    <property type="evidence" value="ECO:0007669"/>
    <property type="project" value="InterPro"/>
</dbReference>
<dbReference type="InterPro" id="IPR044210">
    <property type="entry name" value="Tfc3-like"/>
</dbReference>